<feature type="compositionally biased region" description="Low complexity" evidence="1">
    <location>
        <begin position="284"/>
        <end position="298"/>
    </location>
</feature>
<feature type="compositionally biased region" description="Low complexity" evidence="1">
    <location>
        <begin position="10"/>
        <end position="23"/>
    </location>
</feature>
<evidence type="ECO:0000256" key="1">
    <source>
        <dbReference type="SAM" id="MobiDB-lite"/>
    </source>
</evidence>
<keyword evidence="3" id="KW-1185">Reference proteome</keyword>
<accession>A0ABQ5SHC2</accession>
<feature type="non-terminal residue" evidence="2">
    <location>
        <position position="442"/>
    </location>
</feature>
<evidence type="ECO:0000313" key="3">
    <source>
        <dbReference type="Proteomes" id="UP001165090"/>
    </source>
</evidence>
<dbReference type="EMBL" id="BSDZ01000080">
    <property type="protein sequence ID" value="GLI68863.1"/>
    <property type="molecule type" value="Genomic_DNA"/>
</dbReference>
<feature type="region of interest" description="Disordered" evidence="1">
    <location>
        <begin position="284"/>
        <end position="379"/>
    </location>
</feature>
<comment type="caution">
    <text evidence="2">The sequence shown here is derived from an EMBL/GenBank/DDBJ whole genome shotgun (WGS) entry which is preliminary data.</text>
</comment>
<feature type="compositionally biased region" description="Low complexity" evidence="1">
    <location>
        <begin position="307"/>
        <end position="327"/>
    </location>
</feature>
<sequence length="442" mass="43189">LRASLAPAGTRTEQQRPQQPEQQLSFSARNGRPSRLGTSLPPLPPPLPPPLGDVVMVSYAGGKEGSGAGNSDDSGTLPGGAAGHPHVTVLRRVVQVCCKLMLPSEPPALRTSATTVVATILAFSDELAAVLALTLPQLLDRLLEVVGLLAGGGSAAAAGTITGAVNGNGAGAGVSVAEAAAASMLRLGKSSGAGVGGTGSGAGVAGGGGAVGGGGGGTDGVVAELQDRLQLDAEASLTALDVLLQLAQNSWIQARLANHPRLADALEDLLEEDAVATLRALMEAQQQQQPGASAPGQQQSGGGGAGQQHAPGQQPQSQSGSHGGQQPLNHGSQGTGPQPGGARHQAHGAAQPLPQPHGPPGELARTSETTHGTADCGAAPGVAGTAQGASVLSLSMTSSSSLMANGGLVDVRVLAAQLVVALAPHTGRSLLPPPGSGSSGLL</sequence>
<name>A0ABQ5SHC2_9CHLO</name>
<gene>
    <name evidence="2" type="ORF">VaNZ11_013408</name>
</gene>
<reference evidence="2 3" key="1">
    <citation type="journal article" date="2023" name="IScience">
        <title>Expanded male sex-determining region conserved during the evolution of homothallism in the green alga Volvox.</title>
        <authorList>
            <person name="Yamamoto K."/>
            <person name="Matsuzaki R."/>
            <person name="Mahakham W."/>
            <person name="Heman W."/>
            <person name="Sekimoto H."/>
            <person name="Kawachi M."/>
            <person name="Minakuchi Y."/>
            <person name="Toyoda A."/>
            <person name="Nozaki H."/>
        </authorList>
    </citation>
    <scope>NUCLEOTIDE SEQUENCE [LARGE SCALE GENOMIC DNA]</scope>
    <source>
        <strain evidence="2 3">NIES-4468</strain>
    </source>
</reference>
<evidence type="ECO:0000313" key="2">
    <source>
        <dbReference type="EMBL" id="GLI68863.1"/>
    </source>
</evidence>
<protein>
    <submittedName>
        <fullName evidence="2">Uncharacterized protein</fullName>
    </submittedName>
</protein>
<dbReference type="Proteomes" id="UP001165090">
    <property type="component" value="Unassembled WGS sequence"/>
</dbReference>
<feature type="region of interest" description="Disordered" evidence="1">
    <location>
        <begin position="1"/>
        <end position="82"/>
    </location>
</feature>
<feature type="compositionally biased region" description="Low complexity" evidence="1">
    <location>
        <begin position="340"/>
        <end position="352"/>
    </location>
</feature>
<feature type="non-terminal residue" evidence="2">
    <location>
        <position position="1"/>
    </location>
</feature>
<organism evidence="2 3">
    <name type="scientific">Volvox africanus</name>
    <dbReference type="NCBI Taxonomy" id="51714"/>
    <lineage>
        <taxon>Eukaryota</taxon>
        <taxon>Viridiplantae</taxon>
        <taxon>Chlorophyta</taxon>
        <taxon>core chlorophytes</taxon>
        <taxon>Chlorophyceae</taxon>
        <taxon>CS clade</taxon>
        <taxon>Chlamydomonadales</taxon>
        <taxon>Volvocaceae</taxon>
        <taxon>Volvox</taxon>
    </lineage>
</organism>
<feature type="compositionally biased region" description="Pro residues" evidence="1">
    <location>
        <begin position="41"/>
        <end position="51"/>
    </location>
</feature>
<proteinExistence type="predicted"/>